<comment type="catalytic activity">
    <reaction evidence="1 8">
        <text>a myo-inositol phosphate + H2O = myo-inositol + phosphate</text>
        <dbReference type="Rhea" id="RHEA:24056"/>
        <dbReference type="ChEBI" id="CHEBI:15377"/>
        <dbReference type="ChEBI" id="CHEBI:17268"/>
        <dbReference type="ChEBI" id="CHEBI:43474"/>
        <dbReference type="ChEBI" id="CHEBI:84139"/>
        <dbReference type="EC" id="3.1.3.25"/>
    </reaction>
</comment>
<feature type="binding site" evidence="7">
    <location>
        <position position="96"/>
    </location>
    <ligand>
        <name>Mg(2+)</name>
        <dbReference type="ChEBI" id="CHEBI:18420"/>
        <label>1</label>
        <note>catalytic</note>
    </ligand>
</feature>
<feature type="binding site" evidence="7">
    <location>
        <position position="72"/>
    </location>
    <ligand>
        <name>Mg(2+)</name>
        <dbReference type="ChEBI" id="CHEBI:18420"/>
        <label>1</label>
        <note>catalytic</note>
    </ligand>
</feature>
<evidence type="ECO:0000256" key="7">
    <source>
        <dbReference type="PIRSR" id="PIRSR600760-2"/>
    </source>
</evidence>
<feature type="binding site" evidence="7">
    <location>
        <position position="220"/>
    </location>
    <ligand>
        <name>Mg(2+)</name>
        <dbReference type="ChEBI" id="CHEBI:18420"/>
        <label>2</label>
    </ligand>
</feature>
<evidence type="ECO:0000256" key="8">
    <source>
        <dbReference type="RuleBase" id="RU364068"/>
    </source>
</evidence>
<dbReference type="InterPro" id="IPR020550">
    <property type="entry name" value="Inositol_monophosphatase_CS"/>
</dbReference>
<dbReference type="InterPro" id="IPR000760">
    <property type="entry name" value="Inositol_monophosphatase-like"/>
</dbReference>
<dbReference type="Proteomes" id="UP000197025">
    <property type="component" value="Unassembled WGS sequence"/>
</dbReference>
<accession>A0A212RHA0</accession>
<dbReference type="GO" id="GO:0008934">
    <property type="term" value="F:inositol monophosphate 1-phosphatase activity"/>
    <property type="evidence" value="ECO:0007669"/>
    <property type="project" value="InterPro"/>
</dbReference>
<keyword evidence="4 7" id="KW-0479">Metal-binding</keyword>
<dbReference type="InParanoid" id="A0A212RHA0"/>
<dbReference type="PROSITE" id="PS00630">
    <property type="entry name" value="IMP_2"/>
    <property type="match status" value="1"/>
</dbReference>
<dbReference type="GO" id="GO:0046872">
    <property type="term" value="F:metal ion binding"/>
    <property type="evidence" value="ECO:0007669"/>
    <property type="project" value="UniProtKB-KW"/>
</dbReference>
<dbReference type="GO" id="GO:0006020">
    <property type="term" value="P:inositol metabolic process"/>
    <property type="evidence" value="ECO:0007669"/>
    <property type="project" value="TreeGrafter"/>
</dbReference>
<dbReference type="PROSITE" id="PS00629">
    <property type="entry name" value="IMP_1"/>
    <property type="match status" value="1"/>
</dbReference>
<evidence type="ECO:0000256" key="4">
    <source>
        <dbReference type="ARBA" id="ARBA00022723"/>
    </source>
</evidence>
<dbReference type="GO" id="GO:0046854">
    <property type="term" value="P:phosphatidylinositol phosphate biosynthetic process"/>
    <property type="evidence" value="ECO:0007669"/>
    <property type="project" value="InterPro"/>
</dbReference>
<keyword evidence="6 7" id="KW-0460">Magnesium</keyword>
<organism evidence="9 10">
    <name type="scientific">Thermoflexus hugenholtzii JAD2</name>
    <dbReference type="NCBI Taxonomy" id="877466"/>
    <lineage>
        <taxon>Bacteria</taxon>
        <taxon>Bacillati</taxon>
        <taxon>Chloroflexota</taxon>
        <taxon>Thermoflexia</taxon>
        <taxon>Thermoflexales</taxon>
        <taxon>Thermoflexaceae</taxon>
        <taxon>Thermoflexus</taxon>
    </lineage>
</organism>
<gene>
    <name evidence="9" type="ORF">SAMN02746019_00014830</name>
</gene>
<evidence type="ECO:0000313" key="9">
    <source>
        <dbReference type="EMBL" id="SNB71690.1"/>
    </source>
</evidence>
<dbReference type="InterPro" id="IPR020583">
    <property type="entry name" value="Inositol_monoP_metal-BS"/>
</dbReference>
<dbReference type="PANTHER" id="PTHR20854:SF4">
    <property type="entry name" value="INOSITOL-1-MONOPHOSPHATASE-RELATED"/>
    <property type="match status" value="1"/>
</dbReference>
<protein>
    <recommendedName>
        <fullName evidence="8">Inositol-1-monophosphatase</fullName>
        <ecNumber evidence="8">3.1.3.25</ecNumber>
    </recommendedName>
</protein>
<reference evidence="10" key="1">
    <citation type="submission" date="2017-06" db="EMBL/GenBank/DDBJ databases">
        <authorList>
            <person name="Varghese N."/>
            <person name="Submissions S."/>
        </authorList>
    </citation>
    <scope>NUCLEOTIDE SEQUENCE [LARGE SCALE GENOMIC DNA]</scope>
    <source>
        <strain evidence="10">JAD2</strain>
    </source>
</reference>
<dbReference type="AlphaFoldDB" id="A0A212RHA0"/>
<dbReference type="SUPFAM" id="SSF56655">
    <property type="entry name" value="Carbohydrate phosphatase"/>
    <property type="match status" value="1"/>
</dbReference>
<dbReference type="PRINTS" id="PR00377">
    <property type="entry name" value="IMPHPHTASES"/>
</dbReference>
<dbReference type="FunFam" id="3.30.540.10:FF:000003">
    <property type="entry name" value="Inositol-1-monophosphatase"/>
    <property type="match status" value="1"/>
</dbReference>
<evidence type="ECO:0000256" key="6">
    <source>
        <dbReference type="ARBA" id="ARBA00022842"/>
    </source>
</evidence>
<evidence type="ECO:0000256" key="1">
    <source>
        <dbReference type="ARBA" id="ARBA00001033"/>
    </source>
</evidence>
<evidence type="ECO:0000256" key="2">
    <source>
        <dbReference type="ARBA" id="ARBA00001946"/>
    </source>
</evidence>
<dbReference type="RefSeq" id="WP_088572001.1">
    <property type="nucleotide sequence ID" value="NZ_FYEK01000054.1"/>
</dbReference>
<evidence type="ECO:0000313" key="10">
    <source>
        <dbReference type="Proteomes" id="UP000197025"/>
    </source>
</evidence>
<dbReference type="EMBL" id="FYEK01000054">
    <property type="protein sequence ID" value="SNB71690.1"/>
    <property type="molecule type" value="Genomic_DNA"/>
</dbReference>
<dbReference type="OrthoDB" id="9772456at2"/>
<keyword evidence="5 8" id="KW-0378">Hydrolase</keyword>
<dbReference type="Gene3D" id="3.30.540.10">
    <property type="entry name" value="Fructose-1,6-Bisphosphatase, subunit A, domain 1"/>
    <property type="match status" value="1"/>
</dbReference>
<dbReference type="FunCoup" id="A0A212RHA0">
    <property type="interactions" value="332"/>
</dbReference>
<dbReference type="InterPro" id="IPR033942">
    <property type="entry name" value="IMPase"/>
</dbReference>
<dbReference type="EC" id="3.1.3.25" evidence="8"/>
<name>A0A212RHA0_9CHLR</name>
<dbReference type="Pfam" id="PF00459">
    <property type="entry name" value="Inositol_P"/>
    <property type="match status" value="1"/>
</dbReference>
<keyword evidence="10" id="KW-1185">Reference proteome</keyword>
<dbReference type="PANTHER" id="PTHR20854">
    <property type="entry name" value="INOSITOL MONOPHOSPHATASE"/>
    <property type="match status" value="1"/>
</dbReference>
<comment type="similarity">
    <text evidence="3 8">Belongs to the inositol monophosphatase superfamily.</text>
</comment>
<proteinExistence type="inferred from homology"/>
<sequence>MSPSGAHLEVWLLTAIEAALAGGAVLRAHWPMPRQVHEKGFRDWVTAADLAAQEAVVAVIRRHDPAHRVLGEEGTSQEEAREAMAQGIVWVVDPLDGTTNFARRLPYFAVSVGLLVEGEPVVGVIYAPLQDMLFTAARGRGAFLNGRPIRVSETERLEQALIGLDWGHRNETREQVLAWLSSLAVRCQTVRAIGSAAMGMAYVAAGWLDLYFHLALQPWDVAAAAVLVREAGGQMNRPDGSPWTFRDAEAVVSNGRLDRVVWALLGESSGR</sequence>
<comment type="cofactor">
    <cofactor evidence="2 7 8">
        <name>Mg(2+)</name>
        <dbReference type="ChEBI" id="CHEBI:18420"/>
    </cofactor>
</comment>
<dbReference type="GO" id="GO:0007165">
    <property type="term" value="P:signal transduction"/>
    <property type="evidence" value="ECO:0007669"/>
    <property type="project" value="TreeGrafter"/>
</dbReference>
<dbReference type="Gene3D" id="3.40.190.80">
    <property type="match status" value="1"/>
</dbReference>
<feature type="binding site" evidence="7">
    <location>
        <position position="95"/>
    </location>
    <ligand>
        <name>Mg(2+)</name>
        <dbReference type="ChEBI" id="CHEBI:18420"/>
        <label>1</label>
        <note>catalytic</note>
    </ligand>
</feature>
<feature type="binding site" evidence="7">
    <location>
        <position position="93"/>
    </location>
    <ligand>
        <name>Mg(2+)</name>
        <dbReference type="ChEBI" id="CHEBI:18420"/>
        <label>2</label>
    </ligand>
</feature>
<dbReference type="CDD" id="cd01639">
    <property type="entry name" value="IMPase"/>
    <property type="match status" value="1"/>
</dbReference>
<evidence type="ECO:0000256" key="5">
    <source>
        <dbReference type="ARBA" id="ARBA00022801"/>
    </source>
</evidence>
<evidence type="ECO:0000256" key="3">
    <source>
        <dbReference type="ARBA" id="ARBA00009759"/>
    </source>
</evidence>